<keyword evidence="19" id="KW-1185">Reference proteome</keyword>
<evidence type="ECO:0000256" key="15">
    <source>
        <dbReference type="SAM" id="Phobius"/>
    </source>
</evidence>
<feature type="transmembrane region" description="Helical" evidence="15">
    <location>
        <begin position="199"/>
        <end position="222"/>
    </location>
</feature>
<dbReference type="RefSeq" id="WP_378995709.1">
    <property type="nucleotide sequence ID" value="NZ_JBHSMT010000008.1"/>
</dbReference>
<keyword evidence="13 15" id="KW-0472">Membrane</keyword>
<evidence type="ECO:0000256" key="12">
    <source>
        <dbReference type="ARBA" id="ARBA00023004"/>
    </source>
</evidence>
<protein>
    <recommendedName>
        <fullName evidence="4 14">Cytochrome b</fullName>
    </recommendedName>
</protein>
<sequence length="468" mass="52529">MMAFQEKKLPADAAIADKALNWVDARFPLTSTWKAHLSEYYAPKNFNFWYAFGSLALLVLVIQIVTGIFLVMHYKPDATLAFASVEYIMRDVPWGWLVRYMHSTGASAFFIVVYLHMVRGLLYGSYRKPRELVWLFGVGIFLCLMGEAFMGYLLPWGQMSYWGAQVIVNLFGAIPFIGPDLSLWIRGDYVVSDATLNRFFSFHVIAIPLVLIGLVVAHIIALHEVGSNNPDGIEIKEKLDAKGVPLDGVPFHPYYSVHDVMAVAVFLIVFSTVIFFGPEMGGYFLEYNNFVPADSLKTPPHIAPVWYFTPYYSILRATTSDFIIWLIGGVIAYVGLIVLKTKLSGLIKAIAVGAGVVIVGSMLIFDAKFFGVVLMGVSVMILAGLPWLDHSLVKSIRYRPSWHKYIYILFGIVFLVLGYLGVQPPTAVGTKIAQVCTFIYFGFFLLMPWWSAMGKFKPVPDRVTYQPH</sequence>
<keyword evidence="6 14" id="KW-0349">Heme</keyword>
<dbReference type="PROSITE" id="PS51003">
    <property type="entry name" value="CYTB_CTER"/>
    <property type="match status" value="1"/>
</dbReference>
<dbReference type="Proteomes" id="UP001596045">
    <property type="component" value="Unassembled WGS sequence"/>
</dbReference>
<proteinExistence type="inferred from homology"/>
<dbReference type="InterPro" id="IPR005797">
    <property type="entry name" value="Cyt_b/b6_N"/>
</dbReference>
<evidence type="ECO:0000256" key="7">
    <source>
        <dbReference type="ARBA" id="ARBA00022660"/>
    </source>
</evidence>
<dbReference type="InterPro" id="IPR048259">
    <property type="entry name" value="Cytochrome_b_N_euk/bac"/>
</dbReference>
<feature type="domain" description="Cytochrome b/b6 C-terminal region profile" evidence="17">
    <location>
        <begin position="241"/>
        <end position="462"/>
    </location>
</feature>
<evidence type="ECO:0000256" key="14">
    <source>
        <dbReference type="RuleBase" id="RU003385"/>
    </source>
</evidence>
<feature type="transmembrane region" description="Helical" evidence="15">
    <location>
        <begin position="371"/>
        <end position="393"/>
    </location>
</feature>
<feature type="transmembrane region" description="Helical" evidence="15">
    <location>
        <begin position="405"/>
        <end position="422"/>
    </location>
</feature>
<feature type="domain" description="Cytochrome b/b6 N-terminal region profile" evidence="16">
    <location>
        <begin position="19"/>
        <end position="231"/>
    </location>
</feature>
<dbReference type="CDD" id="cd00284">
    <property type="entry name" value="Cytochrome_b_N"/>
    <property type="match status" value="1"/>
</dbReference>
<keyword evidence="9" id="KW-0479">Metal-binding</keyword>
<dbReference type="Pfam" id="PF00033">
    <property type="entry name" value="Cytochrome_B"/>
    <property type="match status" value="1"/>
</dbReference>
<accession>A0ABW0M5F5</accession>
<dbReference type="PANTHER" id="PTHR19271">
    <property type="entry name" value="CYTOCHROME B"/>
    <property type="match status" value="1"/>
</dbReference>
<evidence type="ECO:0000256" key="3">
    <source>
        <dbReference type="ARBA" id="ARBA00011649"/>
    </source>
</evidence>
<dbReference type="InterPro" id="IPR027387">
    <property type="entry name" value="Cytb/b6-like_sf"/>
</dbReference>
<evidence type="ECO:0000256" key="4">
    <source>
        <dbReference type="ARBA" id="ARBA00013531"/>
    </source>
</evidence>
<feature type="transmembrane region" description="Helical" evidence="15">
    <location>
        <begin position="346"/>
        <end position="365"/>
    </location>
</feature>
<dbReference type="PANTHER" id="PTHR19271:SF16">
    <property type="entry name" value="CYTOCHROME B"/>
    <property type="match status" value="1"/>
</dbReference>
<comment type="cofactor">
    <cofactor evidence="14">
        <name>heme b</name>
        <dbReference type="ChEBI" id="CHEBI:60344"/>
    </cofactor>
    <text evidence="14">Binds 2 heme groups non-covalently.</text>
</comment>
<evidence type="ECO:0000256" key="6">
    <source>
        <dbReference type="ARBA" id="ARBA00022617"/>
    </source>
</evidence>
<evidence type="ECO:0000256" key="8">
    <source>
        <dbReference type="ARBA" id="ARBA00022692"/>
    </source>
</evidence>
<evidence type="ECO:0000256" key="11">
    <source>
        <dbReference type="ARBA" id="ARBA00022989"/>
    </source>
</evidence>
<dbReference type="EMBL" id="JBHSMT010000008">
    <property type="protein sequence ID" value="MFC5472841.1"/>
    <property type="molecule type" value="Genomic_DNA"/>
</dbReference>
<feature type="transmembrane region" description="Helical" evidence="15">
    <location>
        <begin position="260"/>
        <end position="277"/>
    </location>
</feature>
<dbReference type="InterPro" id="IPR005798">
    <property type="entry name" value="Cyt_b/b6_C"/>
</dbReference>
<dbReference type="SUPFAM" id="SSF81648">
    <property type="entry name" value="a domain/subunit of cytochrome bc1 complex (Ubiquinol-cytochrome c reductase)"/>
    <property type="match status" value="2"/>
</dbReference>
<evidence type="ECO:0000313" key="19">
    <source>
        <dbReference type="Proteomes" id="UP001596045"/>
    </source>
</evidence>
<feature type="transmembrane region" description="Helical" evidence="15">
    <location>
        <begin position="428"/>
        <end position="447"/>
    </location>
</feature>
<dbReference type="SUPFAM" id="SSF81342">
    <property type="entry name" value="Transmembrane di-heme cytochromes"/>
    <property type="match status" value="1"/>
</dbReference>
<name>A0ABW0M5F5_9BURK</name>
<evidence type="ECO:0000259" key="17">
    <source>
        <dbReference type="PROSITE" id="PS51003"/>
    </source>
</evidence>
<keyword evidence="7 14" id="KW-0679">Respiratory chain</keyword>
<evidence type="ECO:0000313" key="18">
    <source>
        <dbReference type="EMBL" id="MFC5472841.1"/>
    </source>
</evidence>
<evidence type="ECO:0000256" key="1">
    <source>
        <dbReference type="ARBA" id="ARBA00002444"/>
    </source>
</evidence>
<dbReference type="InterPro" id="IPR030689">
    <property type="entry name" value="Cytochrome_b"/>
</dbReference>
<organism evidence="18 19">
    <name type="scientific">Paraherbaspirillum soli</name>
    <dbReference type="NCBI Taxonomy" id="631222"/>
    <lineage>
        <taxon>Bacteria</taxon>
        <taxon>Pseudomonadati</taxon>
        <taxon>Pseudomonadota</taxon>
        <taxon>Betaproteobacteria</taxon>
        <taxon>Burkholderiales</taxon>
        <taxon>Oxalobacteraceae</taxon>
        <taxon>Paraherbaspirillum</taxon>
    </lineage>
</organism>
<feature type="transmembrane region" description="Helical" evidence="15">
    <location>
        <begin position="161"/>
        <end position="179"/>
    </location>
</feature>
<comment type="caution">
    <text evidence="18">The sequence shown here is derived from an EMBL/GenBank/DDBJ whole genome shotgun (WGS) entry which is preliminary data.</text>
</comment>
<dbReference type="Gene3D" id="1.20.810.10">
    <property type="entry name" value="Cytochrome Bc1 Complex, Chain C"/>
    <property type="match status" value="1"/>
</dbReference>
<evidence type="ECO:0000256" key="10">
    <source>
        <dbReference type="ARBA" id="ARBA00022982"/>
    </source>
</evidence>
<feature type="transmembrane region" description="Helical" evidence="15">
    <location>
        <begin position="48"/>
        <end position="72"/>
    </location>
</feature>
<evidence type="ECO:0000256" key="9">
    <source>
        <dbReference type="ARBA" id="ARBA00022723"/>
    </source>
</evidence>
<keyword evidence="10 14" id="KW-0249">Electron transport</keyword>
<comment type="function">
    <text evidence="1 14">Component of the ubiquinol-cytochrome c reductase complex (complex III or cytochrome b-c1 complex), which is a respiratory chain that generates an electrochemical potential coupled to ATP synthesis.</text>
</comment>
<feature type="transmembrane region" description="Helical" evidence="15">
    <location>
        <begin position="132"/>
        <end position="154"/>
    </location>
</feature>
<reference evidence="19" key="1">
    <citation type="journal article" date="2019" name="Int. J. Syst. Evol. Microbiol.">
        <title>The Global Catalogue of Microorganisms (GCM) 10K type strain sequencing project: providing services to taxonomists for standard genome sequencing and annotation.</title>
        <authorList>
            <consortium name="The Broad Institute Genomics Platform"/>
            <consortium name="The Broad Institute Genome Sequencing Center for Infectious Disease"/>
            <person name="Wu L."/>
            <person name="Ma J."/>
        </authorList>
    </citation>
    <scope>NUCLEOTIDE SEQUENCE [LARGE SCALE GENOMIC DNA]</scope>
    <source>
        <strain evidence="19">JCM 17066</strain>
    </source>
</reference>
<keyword evidence="5 14" id="KW-0813">Transport</keyword>
<dbReference type="PROSITE" id="PS51002">
    <property type="entry name" value="CYTB_NTER"/>
    <property type="match status" value="1"/>
</dbReference>
<dbReference type="InterPro" id="IPR016174">
    <property type="entry name" value="Di-haem_cyt_TM"/>
</dbReference>
<evidence type="ECO:0000259" key="16">
    <source>
        <dbReference type="PROSITE" id="PS51002"/>
    </source>
</evidence>
<comment type="subcellular location">
    <subcellularLocation>
        <location evidence="2">Membrane</location>
        <topology evidence="2">Multi-pass membrane protein</topology>
    </subcellularLocation>
</comment>
<evidence type="ECO:0000256" key="2">
    <source>
        <dbReference type="ARBA" id="ARBA00004141"/>
    </source>
</evidence>
<dbReference type="InterPro" id="IPR036150">
    <property type="entry name" value="Cyt_b/b6_C_sf"/>
</dbReference>
<keyword evidence="11 15" id="KW-1133">Transmembrane helix</keyword>
<comment type="subunit">
    <text evidence="3 14">The main subunits of complex b-c1 are: cytochrome b, cytochrome c1 and the Rieske protein.</text>
</comment>
<keyword evidence="8 14" id="KW-0812">Transmembrane</keyword>
<feature type="transmembrane region" description="Helical" evidence="15">
    <location>
        <begin position="322"/>
        <end position="339"/>
    </location>
</feature>
<comment type="similarity">
    <text evidence="14">Belongs to the cytochrome b family.</text>
</comment>
<keyword evidence="12" id="KW-0408">Iron</keyword>
<gene>
    <name evidence="18" type="ORF">ACFPM8_02615</name>
</gene>
<feature type="transmembrane region" description="Helical" evidence="15">
    <location>
        <begin position="106"/>
        <end position="126"/>
    </location>
</feature>
<dbReference type="PIRSF" id="PIRSF038885">
    <property type="entry name" value="COB"/>
    <property type="match status" value="1"/>
</dbReference>
<dbReference type="Pfam" id="PF00032">
    <property type="entry name" value="Cytochrom_B_C"/>
    <property type="match status" value="2"/>
</dbReference>
<evidence type="ECO:0000256" key="5">
    <source>
        <dbReference type="ARBA" id="ARBA00022448"/>
    </source>
</evidence>
<evidence type="ECO:0000256" key="13">
    <source>
        <dbReference type="ARBA" id="ARBA00023136"/>
    </source>
</evidence>